<evidence type="ECO:0000256" key="5">
    <source>
        <dbReference type="PROSITE-ProRule" id="PRU00024"/>
    </source>
</evidence>
<dbReference type="GO" id="GO:0044325">
    <property type="term" value="F:transmembrane transporter binding"/>
    <property type="evidence" value="ECO:0007669"/>
    <property type="project" value="TreeGrafter"/>
</dbReference>
<dbReference type="GO" id="GO:0048471">
    <property type="term" value="C:perinuclear region of cytoplasm"/>
    <property type="evidence" value="ECO:0007669"/>
    <property type="project" value="TreeGrafter"/>
</dbReference>
<dbReference type="PANTHER" id="PTHR22635:SF0">
    <property type="entry name" value="RING FINGER PROTEIN 207"/>
    <property type="match status" value="1"/>
</dbReference>
<dbReference type="GO" id="GO:0030544">
    <property type="term" value="F:Hsp70 protein binding"/>
    <property type="evidence" value="ECO:0007669"/>
    <property type="project" value="InterPro"/>
</dbReference>
<dbReference type="Gene3D" id="3.30.40.10">
    <property type="entry name" value="Zinc/RING finger domain, C3HC4 (zinc finger)"/>
    <property type="match status" value="1"/>
</dbReference>
<dbReference type="InterPro" id="IPR000315">
    <property type="entry name" value="Znf_B-box"/>
</dbReference>
<dbReference type="PROSITE" id="PS50089">
    <property type="entry name" value="ZF_RING_2"/>
    <property type="match status" value="1"/>
</dbReference>
<name>A0AA36CX69_9BILA</name>
<feature type="domain" description="B box-type" evidence="8">
    <location>
        <begin position="79"/>
        <end position="126"/>
    </location>
</feature>
<feature type="compositionally biased region" description="Pro residues" evidence="6">
    <location>
        <begin position="844"/>
        <end position="858"/>
    </location>
</feature>
<dbReference type="InterPro" id="IPR039320">
    <property type="entry name" value="RNF207"/>
</dbReference>
<feature type="compositionally biased region" description="Basic and acidic residues" evidence="6">
    <location>
        <begin position="549"/>
        <end position="571"/>
    </location>
</feature>
<dbReference type="InterPro" id="IPR013083">
    <property type="entry name" value="Znf_RING/FYVE/PHD"/>
</dbReference>
<dbReference type="SUPFAM" id="SSF57845">
    <property type="entry name" value="B-box zinc-binding domain"/>
    <property type="match status" value="1"/>
</dbReference>
<keyword evidence="3 5" id="KW-0863">Zinc-finger</keyword>
<dbReference type="Gene3D" id="3.30.160.60">
    <property type="entry name" value="Classic Zinc Finger"/>
    <property type="match status" value="1"/>
</dbReference>
<feature type="non-terminal residue" evidence="9">
    <location>
        <position position="1"/>
    </location>
</feature>
<reference evidence="9" key="1">
    <citation type="submission" date="2023-06" db="EMBL/GenBank/DDBJ databases">
        <authorList>
            <person name="Delattre M."/>
        </authorList>
    </citation>
    <scope>NUCLEOTIDE SEQUENCE</scope>
    <source>
        <strain evidence="9">AF72</strain>
    </source>
</reference>
<organism evidence="9 10">
    <name type="scientific">Mesorhabditis spiculigera</name>
    <dbReference type="NCBI Taxonomy" id="96644"/>
    <lineage>
        <taxon>Eukaryota</taxon>
        <taxon>Metazoa</taxon>
        <taxon>Ecdysozoa</taxon>
        <taxon>Nematoda</taxon>
        <taxon>Chromadorea</taxon>
        <taxon>Rhabditida</taxon>
        <taxon>Rhabditina</taxon>
        <taxon>Rhabditomorpha</taxon>
        <taxon>Rhabditoidea</taxon>
        <taxon>Rhabditidae</taxon>
        <taxon>Mesorhabditinae</taxon>
        <taxon>Mesorhabditis</taxon>
    </lineage>
</organism>
<evidence type="ECO:0000259" key="7">
    <source>
        <dbReference type="PROSITE" id="PS50089"/>
    </source>
</evidence>
<dbReference type="Pfam" id="PF00643">
    <property type="entry name" value="zf-B_box"/>
    <property type="match status" value="1"/>
</dbReference>
<evidence type="ECO:0000256" key="6">
    <source>
        <dbReference type="SAM" id="MobiDB-lite"/>
    </source>
</evidence>
<dbReference type="InterPro" id="IPR001841">
    <property type="entry name" value="Znf_RING"/>
</dbReference>
<feature type="compositionally biased region" description="Basic and acidic residues" evidence="6">
    <location>
        <begin position="795"/>
        <end position="805"/>
    </location>
</feature>
<accession>A0AA36CX69</accession>
<dbReference type="SMART" id="SM00184">
    <property type="entry name" value="RING"/>
    <property type="match status" value="2"/>
</dbReference>
<gene>
    <name evidence="9" type="ORF">MSPICULIGERA_LOCUS14352</name>
</gene>
<dbReference type="Pfam" id="PF13445">
    <property type="entry name" value="zf-RING_UBOX"/>
    <property type="match status" value="1"/>
</dbReference>
<dbReference type="InterPro" id="IPR027370">
    <property type="entry name" value="Znf-RING_euk"/>
</dbReference>
<dbReference type="CDD" id="cd19814">
    <property type="entry name" value="Bbox1_RNF207-like"/>
    <property type="match status" value="1"/>
</dbReference>
<evidence type="ECO:0000313" key="9">
    <source>
        <dbReference type="EMBL" id="CAJ0576053.1"/>
    </source>
</evidence>
<dbReference type="GO" id="GO:0008270">
    <property type="term" value="F:zinc ion binding"/>
    <property type="evidence" value="ECO:0007669"/>
    <property type="project" value="UniProtKB-KW"/>
</dbReference>
<dbReference type="EMBL" id="CATQJA010002642">
    <property type="protein sequence ID" value="CAJ0576053.1"/>
    <property type="molecule type" value="Genomic_DNA"/>
</dbReference>
<dbReference type="Gene3D" id="1.20.58.1540">
    <property type="entry name" value="Actin interacting protein 3, C-terminal domain"/>
    <property type="match status" value="1"/>
</dbReference>
<dbReference type="SMART" id="SM00336">
    <property type="entry name" value="BBOX"/>
    <property type="match status" value="2"/>
</dbReference>
<dbReference type="InterPro" id="IPR022782">
    <property type="entry name" value="AIP3-like_C"/>
</dbReference>
<dbReference type="Pfam" id="PF03915">
    <property type="entry name" value="AIP3"/>
    <property type="match status" value="1"/>
</dbReference>
<evidence type="ECO:0000259" key="8">
    <source>
        <dbReference type="PROSITE" id="PS50119"/>
    </source>
</evidence>
<proteinExistence type="predicted"/>
<protein>
    <recommendedName>
        <fullName evidence="1">RING finger protein 207</fullName>
    </recommendedName>
</protein>
<evidence type="ECO:0000256" key="4">
    <source>
        <dbReference type="ARBA" id="ARBA00022833"/>
    </source>
</evidence>
<feature type="region of interest" description="Disordered" evidence="6">
    <location>
        <begin position="795"/>
        <end position="863"/>
    </location>
</feature>
<feature type="region of interest" description="Disordered" evidence="6">
    <location>
        <begin position="549"/>
        <end position="584"/>
    </location>
</feature>
<dbReference type="AlphaFoldDB" id="A0AA36CX69"/>
<feature type="domain" description="RING-type" evidence="7">
    <location>
        <begin position="15"/>
        <end position="57"/>
    </location>
</feature>
<dbReference type="InterPro" id="IPR017907">
    <property type="entry name" value="Znf_RING_CS"/>
</dbReference>
<dbReference type="PROSITE" id="PS00518">
    <property type="entry name" value="ZF_RING_1"/>
    <property type="match status" value="2"/>
</dbReference>
<dbReference type="Proteomes" id="UP001177023">
    <property type="component" value="Unassembled WGS sequence"/>
</dbReference>
<dbReference type="SUPFAM" id="SSF57850">
    <property type="entry name" value="RING/U-box"/>
    <property type="match status" value="1"/>
</dbReference>
<evidence type="ECO:0000313" key="10">
    <source>
        <dbReference type="Proteomes" id="UP001177023"/>
    </source>
</evidence>
<evidence type="ECO:0000256" key="3">
    <source>
        <dbReference type="ARBA" id="ARBA00022771"/>
    </source>
</evidence>
<evidence type="ECO:0000256" key="1">
    <source>
        <dbReference type="ARBA" id="ARBA00021526"/>
    </source>
</evidence>
<evidence type="ECO:0000256" key="2">
    <source>
        <dbReference type="ARBA" id="ARBA00022723"/>
    </source>
</evidence>
<comment type="caution">
    <text evidence="9">The sequence shown here is derived from an EMBL/GenBank/DDBJ whole genome shotgun (WGS) entry which is preliminary data.</text>
</comment>
<keyword evidence="4" id="KW-0862">Zinc</keyword>
<dbReference type="PANTHER" id="PTHR22635">
    <property type="entry name" value="RING FINGER PROTEIN 207"/>
    <property type="match status" value="1"/>
</dbReference>
<sequence length="1215" mass="135590">MDEEKTKGSQNPLECGVCQKEFNNPVHLPCLHVFCNGCIGGEAGGTSPRPLCCPECQEPLGESPPIDLLAKYLVDTAHEPAEVCANCDQIAQPMFFCETCQQALCVGCRQNTHQAKMFSTHRMISLEERARVRGRVSCAQHGEPYILYCVDEKRLVCIQCFNGRPLESRHSFVSIETAHAGNVEKMEKWVNKLRLYQLEKREEVDVRKRMLAEVEERFSRENSAITQLCQDIHESVNFVRDTTLEQMGLGKKELEADCRAQMAELNSLMAPIRLYLLSSQILCSSASKIDFLQFYADLVKRIQVVLGKSIGRPPLLQWKDIDSIRAELAKALEPHIGMSAAWMPPPAREAREGSGSASYKGNRSLPQHGFQGVLTKYQIMVDLAGAFGEHFARIDMPLKDLSNELADLSKRVQEAQRDLTRRKVLLKPSYIEALIERCATVDSRLGMHSAVISELQPDLQELWQEALDRVRRQQIMYREKVELSMRLRETARQVLTAVKQLAPFAKCLESMSATIDPKRCHPPDPAPMERICLQISTLEPDSERRIQAIEEEENNRRVAQEQKRRQEEEQRSAVGKLHKAKGKKKATPLLMISGDRERSPGGTDSMLISPLVKSPQPTICCGNLSDQTYDSEDELPGPSNANSVTFALPLQNEPDSSLFDSRAMRSPSPTTVKNIGQLLLSLTQNKPEIAVSPTPTESDWSVASQETEELERLKKISESGTMKGKSKRAKEPVKEMPIPTIGISSDALAGRITANVENSRDTVLRALHDVFSERAEEDTVVVERPNVLASAVKEAEKRLKEKEPSKTGPSRPTGSRRKTVSISETMAEVKLKEEEDGSLIPRPNSTPVPLPPPLPPNHPEPEQRKKEVVLKPFEAREKVQQRPFQMAPILRYKCFNCPSCDQPFESQRFLAKTPMIGLTAGQMQIFCRDALDDVRAPAHWLIDLLAQPAFEKKSGGYIMHGSAELPRCPGCDRFVMSVDTRRPHFLMCGHLICEGCLATSPDNLCFACNAFFGHDANPLCKPLVAFAAHLLSEKPADIVALLLKEDAEKPDVPLAAYMECGGCELQMPIGGLIQCNDCSVVACGSCFIRDHKEHDITAQLGIELSTLHAQTSAHVLGVYEGYRKNFQHLHASILDGLDAMVAAGVEKLKDVTEQHTYDAGKEVADLISQLTADFETQCELYMPVARKFNDHLIDVKEQMQMKEPDPQDSEIANEA</sequence>
<dbReference type="PROSITE" id="PS50119">
    <property type="entry name" value="ZF_BBOX"/>
    <property type="match status" value="1"/>
</dbReference>
<keyword evidence="10" id="KW-1185">Reference proteome</keyword>
<keyword evidence="2" id="KW-0479">Metal-binding</keyword>